<feature type="compositionally biased region" description="Polar residues" evidence="1">
    <location>
        <begin position="132"/>
        <end position="156"/>
    </location>
</feature>
<gene>
    <name evidence="3" type="ORF">CspeluHIS016_0304690</name>
</gene>
<accession>A0AAD3TU77</accession>
<evidence type="ECO:0000256" key="1">
    <source>
        <dbReference type="SAM" id="MobiDB-lite"/>
    </source>
</evidence>
<feature type="region of interest" description="Disordered" evidence="1">
    <location>
        <begin position="96"/>
        <end position="117"/>
    </location>
</feature>
<keyword evidence="4" id="KW-1185">Reference proteome</keyword>
<proteinExistence type="predicted"/>
<dbReference type="Proteomes" id="UP001222932">
    <property type="component" value="Unassembled WGS sequence"/>
</dbReference>
<name>A0AAD3TU77_9TREE</name>
<comment type="caution">
    <text evidence="3">The sequence shown here is derived from an EMBL/GenBank/DDBJ whole genome shotgun (WGS) entry which is preliminary data.</text>
</comment>
<evidence type="ECO:0000313" key="4">
    <source>
        <dbReference type="Proteomes" id="UP001222932"/>
    </source>
</evidence>
<protein>
    <submittedName>
        <fullName evidence="3">Uncharacterized protein</fullName>
    </submittedName>
</protein>
<feature type="transmembrane region" description="Helical" evidence="2">
    <location>
        <begin position="24"/>
        <end position="44"/>
    </location>
</feature>
<feature type="region of interest" description="Disordered" evidence="1">
    <location>
        <begin position="132"/>
        <end position="162"/>
    </location>
</feature>
<reference evidence="3" key="1">
    <citation type="journal article" date="2023" name="BMC Genomics">
        <title>Chromosome-level genome assemblies of Cutaneotrichosporon spp. (Trichosporonales, Basidiomycota) reveal imbalanced evolution between nucleotide sequences and chromosome synteny.</title>
        <authorList>
            <person name="Kobayashi Y."/>
            <person name="Kayamori A."/>
            <person name="Aoki K."/>
            <person name="Shiwa Y."/>
            <person name="Matsutani M."/>
            <person name="Fujita N."/>
            <person name="Sugita T."/>
            <person name="Iwasaki W."/>
            <person name="Tanaka N."/>
            <person name="Takashima M."/>
        </authorList>
    </citation>
    <scope>NUCLEOTIDE SEQUENCE</scope>
    <source>
        <strain evidence="3">HIS016</strain>
    </source>
</reference>
<evidence type="ECO:0000256" key="2">
    <source>
        <dbReference type="SAM" id="Phobius"/>
    </source>
</evidence>
<organism evidence="3 4">
    <name type="scientific">Cutaneotrichosporon spelunceum</name>
    <dbReference type="NCBI Taxonomy" id="1672016"/>
    <lineage>
        <taxon>Eukaryota</taxon>
        <taxon>Fungi</taxon>
        <taxon>Dikarya</taxon>
        <taxon>Basidiomycota</taxon>
        <taxon>Agaricomycotina</taxon>
        <taxon>Tremellomycetes</taxon>
        <taxon>Trichosporonales</taxon>
        <taxon>Trichosporonaceae</taxon>
        <taxon>Cutaneotrichosporon</taxon>
    </lineage>
</organism>
<evidence type="ECO:0000313" key="3">
    <source>
        <dbReference type="EMBL" id="GMK56629.1"/>
    </source>
</evidence>
<keyword evidence="2" id="KW-0812">Transmembrane</keyword>
<reference evidence="3" key="2">
    <citation type="submission" date="2023-06" db="EMBL/GenBank/DDBJ databases">
        <authorList>
            <person name="Kobayashi Y."/>
            <person name="Kayamori A."/>
            <person name="Aoki K."/>
            <person name="Shiwa Y."/>
            <person name="Fujita N."/>
            <person name="Sugita T."/>
            <person name="Iwasaki W."/>
            <person name="Tanaka N."/>
            <person name="Takashima M."/>
        </authorList>
    </citation>
    <scope>NUCLEOTIDE SEQUENCE</scope>
    <source>
        <strain evidence="3">HIS016</strain>
    </source>
</reference>
<dbReference type="EMBL" id="BTCM01000003">
    <property type="protein sequence ID" value="GMK56629.1"/>
    <property type="molecule type" value="Genomic_DNA"/>
</dbReference>
<dbReference type="AlphaFoldDB" id="A0AAD3TU77"/>
<sequence>MPAGTQALGRRDSNSGTNGFYNKLFYILIAVLGAFALVSLFNYARSRRRRLSVLREAERLGLMVPGMEGYVPMRERPSLRKLDGWRTPDWWEVLEDDKDRKEQSSPPPSIKESGKSKDIQHLEHIEDVFHGANTTADPKPSQTPNPQSQRPHTPTPDNEYGARGHLAIGSVEELRPLALIPVPIVVTEPAKPISPLPYFPNYVSYLKTAHDPKPPRFALDDDHAFDSIIGEPLEVVVAVRMPRPPRTRVLDPDDEDAVMDEWGGLELGIASWEVVESGK</sequence>
<keyword evidence="2" id="KW-0472">Membrane</keyword>
<keyword evidence="2" id="KW-1133">Transmembrane helix</keyword>